<sequence length="99" mass="10931">MTDFTPLGNYMASLPADRQQVINDKSKLLSQSIELAKLRKIKQLKQTELAAMMNVSQANISKVESGKDIQLSTLQNYVRALGGEVSIIAKMPDHTVTLI</sequence>
<dbReference type="Pfam" id="PF01381">
    <property type="entry name" value="HTH_3"/>
    <property type="match status" value="1"/>
</dbReference>
<accession>A0ABM5ZX28</accession>
<dbReference type="PROSITE" id="PS50943">
    <property type="entry name" value="HTH_CROC1"/>
    <property type="match status" value="1"/>
</dbReference>
<organism evidence="2 3">
    <name type="scientific">Psychrobacter alimentarius</name>
    <dbReference type="NCBI Taxonomy" id="261164"/>
    <lineage>
        <taxon>Bacteria</taxon>
        <taxon>Pseudomonadati</taxon>
        <taxon>Pseudomonadota</taxon>
        <taxon>Gammaproteobacteria</taxon>
        <taxon>Moraxellales</taxon>
        <taxon>Moraxellaceae</taxon>
        <taxon>Psychrobacter</taxon>
    </lineage>
</organism>
<dbReference type="Proteomes" id="UP000076104">
    <property type="component" value="Chromosome"/>
</dbReference>
<dbReference type="Gene3D" id="1.10.260.40">
    <property type="entry name" value="lambda repressor-like DNA-binding domains"/>
    <property type="match status" value="1"/>
</dbReference>
<dbReference type="SMART" id="SM00530">
    <property type="entry name" value="HTH_XRE"/>
    <property type="match status" value="1"/>
</dbReference>
<evidence type="ECO:0000313" key="3">
    <source>
        <dbReference type="Proteomes" id="UP000076104"/>
    </source>
</evidence>
<dbReference type="EMBL" id="CP014945">
    <property type="protein sequence ID" value="AMT96572.1"/>
    <property type="molecule type" value="Genomic_DNA"/>
</dbReference>
<dbReference type="SUPFAM" id="SSF47413">
    <property type="entry name" value="lambda repressor-like DNA-binding domains"/>
    <property type="match status" value="1"/>
</dbReference>
<gene>
    <name evidence="2" type="ORF">A3K91_0957</name>
</gene>
<dbReference type="RefSeq" id="WP_062844250.1">
    <property type="nucleotide sequence ID" value="NZ_CP014945.1"/>
</dbReference>
<reference evidence="2 3" key="1">
    <citation type="submission" date="2016-03" db="EMBL/GenBank/DDBJ databases">
        <title>Genome sequencing of Psychrobacter alimentarius PAMC 27889.</title>
        <authorList>
            <person name="Lee J."/>
            <person name="Kim O.-S."/>
        </authorList>
    </citation>
    <scope>NUCLEOTIDE SEQUENCE [LARGE SCALE GENOMIC DNA]</scope>
    <source>
        <strain evidence="2 3">PAMC 27889</strain>
    </source>
</reference>
<keyword evidence="3" id="KW-1185">Reference proteome</keyword>
<feature type="domain" description="HTH cro/C1-type" evidence="1">
    <location>
        <begin position="35"/>
        <end position="88"/>
    </location>
</feature>
<name>A0ABM5ZX28_9GAMM</name>
<dbReference type="InterPro" id="IPR001387">
    <property type="entry name" value="Cro/C1-type_HTH"/>
</dbReference>
<dbReference type="GeneID" id="33060867"/>
<proteinExistence type="predicted"/>
<dbReference type="InterPro" id="IPR010982">
    <property type="entry name" value="Lambda_DNA-bd_dom_sf"/>
</dbReference>
<protein>
    <recommendedName>
        <fullName evidence="1">HTH cro/C1-type domain-containing protein</fullName>
    </recommendedName>
</protein>
<evidence type="ECO:0000313" key="2">
    <source>
        <dbReference type="EMBL" id="AMT96572.1"/>
    </source>
</evidence>
<evidence type="ECO:0000259" key="1">
    <source>
        <dbReference type="PROSITE" id="PS50943"/>
    </source>
</evidence>
<dbReference type="CDD" id="cd00093">
    <property type="entry name" value="HTH_XRE"/>
    <property type="match status" value="1"/>
</dbReference>